<feature type="non-terminal residue" evidence="2">
    <location>
        <position position="1"/>
    </location>
</feature>
<feature type="domain" description="Ig-like" evidence="1">
    <location>
        <begin position="2"/>
        <end position="82"/>
    </location>
</feature>
<dbReference type="PROSITE" id="PS50835">
    <property type="entry name" value="IG_LIKE"/>
    <property type="match status" value="1"/>
</dbReference>
<dbReference type="InterPro" id="IPR013783">
    <property type="entry name" value="Ig-like_fold"/>
</dbReference>
<protein>
    <recommendedName>
        <fullName evidence="1">Ig-like domain-containing protein</fullName>
    </recommendedName>
</protein>
<name>A0A401QAW7_SCYTO</name>
<dbReference type="OMA" id="GDWTFET"/>
<organism evidence="2 3">
    <name type="scientific">Scyliorhinus torazame</name>
    <name type="common">Cloudy catshark</name>
    <name type="synonym">Catulus torazame</name>
    <dbReference type="NCBI Taxonomy" id="75743"/>
    <lineage>
        <taxon>Eukaryota</taxon>
        <taxon>Metazoa</taxon>
        <taxon>Chordata</taxon>
        <taxon>Craniata</taxon>
        <taxon>Vertebrata</taxon>
        <taxon>Chondrichthyes</taxon>
        <taxon>Elasmobranchii</taxon>
        <taxon>Galeomorphii</taxon>
        <taxon>Galeoidea</taxon>
        <taxon>Carcharhiniformes</taxon>
        <taxon>Scyliorhinidae</taxon>
        <taxon>Scyliorhinus</taxon>
    </lineage>
</organism>
<dbReference type="InterPro" id="IPR050160">
    <property type="entry name" value="MHC/Immunoglobulin"/>
</dbReference>
<reference evidence="2 3" key="1">
    <citation type="journal article" date="2018" name="Nat. Ecol. Evol.">
        <title>Shark genomes provide insights into elasmobranch evolution and the origin of vertebrates.</title>
        <authorList>
            <person name="Hara Y"/>
            <person name="Yamaguchi K"/>
            <person name="Onimaru K"/>
            <person name="Kadota M"/>
            <person name="Koyanagi M"/>
            <person name="Keeley SD"/>
            <person name="Tatsumi K"/>
            <person name="Tanaka K"/>
            <person name="Motone F"/>
            <person name="Kageyama Y"/>
            <person name="Nozu R"/>
            <person name="Adachi N"/>
            <person name="Nishimura O"/>
            <person name="Nakagawa R"/>
            <person name="Tanegashima C"/>
            <person name="Kiyatake I"/>
            <person name="Matsumoto R"/>
            <person name="Murakumo K"/>
            <person name="Nishida K"/>
            <person name="Terakita A"/>
            <person name="Kuratani S"/>
            <person name="Sato K"/>
            <person name="Hyodo S Kuraku.S."/>
        </authorList>
    </citation>
    <scope>NUCLEOTIDE SEQUENCE [LARGE SCALE GENOMIC DNA]</scope>
</reference>
<dbReference type="PROSITE" id="PS00290">
    <property type="entry name" value="IG_MHC"/>
    <property type="match status" value="1"/>
</dbReference>
<sequence length="111" mass="12093">KPTVTIRPKTSPHSGQSALLSCLVTGFYPSKIEVTWLKNGEPVPDGVVNTVLLSDGDWTYQVQELLQYQPVSGDKYTCRVNHISLNGPKNTDWAILDSSSHGPRLMGPAVS</sequence>
<dbReference type="SUPFAM" id="SSF48726">
    <property type="entry name" value="Immunoglobulin"/>
    <property type="match status" value="1"/>
</dbReference>
<dbReference type="EMBL" id="BFAA01019530">
    <property type="protein sequence ID" value="GCB82533.1"/>
    <property type="molecule type" value="Genomic_DNA"/>
</dbReference>
<dbReference type="PANTHER" id="PTHR19944">
    <property type="entry name" value="MHC CLASS II-RELATED"/>
    <property type="match status" value="1"/>
</dbReference>
<dbReference type="InterPro" id="IPR003006">
    <property type="entry name" value="Ig/MHC_CS"/>
</dbReference>
<dbReference type="InterPro" id="IPR003597">
    <property type="entry name" value="Ig_C1-set"/>
</dbReference>
<dbReference type="OrthoDB" id="9940220at2759"/>
<dbReference type="STRING" id="75743.A0A401QAW7"/>
<dbReference type="Proteomes" id="UP000288216">
    <property type="component" value="Unassembled WGS sequence"/>
</dbReference>
<dbReference type="InterPro" id="IPR036179">
    <property type="entry name" value="Ig-like_dom_sf"/>
</dbReference>
<accession>A0A401QAW7</accession>
<gene>
    <name evidence="2" type="ORF">scyTo_0021637</name>
</gene>
<evidence type="ECO:0000313" key="2">
    <source>
        <dbReference type="EMBL" id="GCB82533.1"/>
    </source>
</evidence>
<evidence type="ECO:0000259" key="1">
    <source>
        <dbReference type="PROSITE" id="PS50835"/>
    </source>
</evidence>
<dbReference type="InterPro" id="IPR007110">
    <property type="entry name" value="Ig-like_dom"/>
</dbReference>
<dbReference type="AlphaFoldDB" id="A0A401QAW7"/>
<dbReference type="Gene3D" id="2.60.40.10">
    <property type="entry name" value="Immunoglobulins"/>
    <property type="match status" value="1"/>
</dbReference>
<dbReference type="Pfam" id="PF07654">
    <property type="entry name" value="C1-set"/>
    <property type="match status" value="1"/>
</dbReference>
<proteinExistence type="predicted"/>
<dbReference type="SMART" id="SM00407">
    <property type="entry name" value="IGc1"/>
    <property type="match status" value="1"/>
</dbReference>
<evidence type="ECO:0000313" key="3">
    <source>
        <dbReference type="Proteomes" id="UP000288216"/>
    </source>
</evidence>
<comment type="caution">
    <text evidence="2">The sequence shown here is derived from an EMBL/GenBank/DDBJ whole genome shotgun (WGS) entry which is preliminary data.</text>
</comment>
<keyword evidence="3" id="KW-1185">Reference proteome</keyword>